<protein>
    <submittedName>
        <fullName evidence="1">Uncharacterized protein</fullName>
    </submittedName>
</protein>
<sequence length="264" mass="32106">METAMERVDYLERLKQEYCLTYLKVQRLTKELAGAIRGTLVKKKVGKYSYYDLQVWEEGKRKRTYVRKEEVERIQSQIEVRRHQEEELRGQKRYLEELRKCLRHFRVKGEAVMESYEAERRESVRQDREKEAEREAARQKPYGEGCRYRTVRGEYVRSKSEQVIANLLYALGIPYRYEPKVRLGKREVRGDFWLQSKVNPRREYYWEHYGMMEEEEYREKAAEKQREYRGNGYRVGKNLIETYEDKGGLDAQEIMNMLKVYKII</sequence>
<evidence type="ECO:0000313" key="1">
    <source>
        <dbReference type="EMBL" id="MBC8543033.1"/>
    </source>
</evidence>
<keyword evidence="2" id="KW-1185">Reference proteome</keyword>
<gene>
    <name evidence="1" type="ORF">H8730_05695</name>
</gene>
<accession>A0A926I122</accession>
<comment type="caution">
    <text evidence="1">The sequence shown here is derived from an EMBL/GenBank/DDBJ whole genome shotgun (WGS) entry which is preliminary data.</text>
</comment>
<proteinExistence type="predicted"/>
<reference evidence="1" key="1">
    <citation type="submission" date="2020-08" db="EMBL/GenBank/DDBJ databases">
        <title>Genome public.</title>
        <authorList>
            <person name="Liu C."/>
            <person name="Sun Q."/>
        </authorList>
    </citation>
    <scope>NUCLEOTIDE SEQUENCE</scope>
    <source>
        <strain evidence="1">NSJ-32</strain>
    </source>
</reference>
<dbReference type="Proteomes" id="UP000657006">
    <property type="component" value="Unassembled WGS sequence"/>
</dbReference>
<evidence type="ECO:0000313" key="2">
    <source>
        <dbReference type="Proteomes" id="UP000657006"/>
    </source>
</evidence>
<dbReference type="RefSeq" id="WP_177713921.1">
    <property type="nucleotide sequence ID" value="NZ_JACRSQ010000006.1"/>
</dbReference>
<name>A0A926I122_9FIRM</name>
<organism evidence="1 2">
    <name type="scientific">Bianquea renquensis</name>
    <dbReference type="NCBI Taxonomy" id="2763661"/>
    <lineage>
        <taxon>Bacteria</taxon>
        <taxon>Bacillati</taxon>
        <taxon>Bacillota</taxon>
        <taxon>Clostridia</taxon>
        <taxon>Eubacteriales</taxon>
        <taxon>Bianqueaceae</taxon>
        <taxon>Bianquea</taxon>
    </lineage>
</organism>
<dbReference type="AlphaFoldDB" id="A0A926I122"/>
<dbReference type="EMBL" id="JACRSQ010000006">
    <property type="protein sequence ID" value="MBC8543033.1"/>
    <property type="molecule type" value="Genomic_DNA"/>
</dbReference>